<evidence type="ECO:0000256" key="4">
    <source>
        <dbReference type="ARBA" id="ARBA00022932"/>
    </source>
</evidence>
<dbReference type="Gene3D" id="1.10.132.60">
    <property type="entry name" value="DNA polymerase family B, C-terminal domain"/>
    <property type="match status" value="1"/>
</dbReference>
<dbReference type="InterPro" id="IPR017964">
    <property type="entry name" value="DNA-dir_DNA_pol_B_CS"/>
</dbReference>
<evidence type="ECO:0000313" key="7">
    <source>
        <dbReference type="EMBL" id="ORD95025.1"/>
    </source>
</evidence>
<dbReference type="InterPro" id="IPR006134">
    <property type="entry name" value="DNA-dir_DNA_pol_B_multi_dom"/>
</dbReference>
<dbReference type="OrthoDB" id="6755010at2759"/>
<dbReference type="Proteomes" id="UP000192639">
    <property type="component" value="Unassembled WGS sequence"/>
</dbReference>
<keyword evidence="2 5" id="KW-0808">Transferase</keyword>
<reference evidence="7 8" key="1">
    <citation type="journal article" date="2017" name="Environ. Microbiol.">
        <title>Decay of the glycolytic pathway and adaptation to intranuclear parasitism within Enterocytozoonidae microsporidia.</title>
        <authorList>
            <person name="Wiredu Boakye D."/>
            <person name="Jaroenlak P."/>
            <person name="Prachumwat A."/>
            <person name="Williams T.A."/>
            <person name="Bateman K.S."/>
            <person name="Itsathitphaisarn O."/>
            <person name="Sritunyalucksana K."/>
            <person name="Paszkiewicz K.H."/>
            <person name="Moore K.A."/>
            <person name="Stentiford G.D."/>
            <person name="Williams B.A."/>
        </authorList>
    </citation>
    <scope>NUCLEOTIDE SEQUENCE [LARGE SCALE GENOMIC DNA]</scope>
    <source>
        <strain evidence="7 8">GB1</strain>
    </source>
</reference>
<keyword evidence="4 5" id="KW-0239">DNA-directed DNA polymerase</keyword>
<dbReference type="InterPro" id="IPR006172">
    <property type="entry name" value="DNA-dir_DNA_pol_B"/>
</dbReference>
<protein>
    <recommendedName>
        <fullName evidence="5">DNA polymerase</fullName>
        <ecNumber evidence="5">2.7.7.7</ecNumber>
    </recommendedName>
</protein>
<sequence length="900" mass="104889">MIFQIYNYDLRNESEVFLYGKSYDETENRQMVLVVNGLISDVYFLPARESETVLEDELMAEEGENISSQILLKKELLAQYANSISKIELVERKNIFHKNFDKYLKMFKVSFTKKINLDKFESDYCDFVLTEFSNPIEQLIVSKKLMGCALIEFDESDVIEKKKIRFIHVDKINFVKAAKFKRLATCTVMVGLENSKIAKYCVYDGKTSTIGTLNNDKNEEEKGLTIRYFDNENAVENDLIALLKSKEYDFVITHNFNLRRLALHKRTLMCDIFTFAQGTTKCKDYSIKELSEKYSIKCEEEFHSDTKSVHQLHEKMNILNLAREMSEISGYPINKCFSNSRAGRIEYTMLHNLYERGFLFPLNTKSGETQDYTGGLVLEPEKGFYTNIILLLDFNSLYPSIVQEFNVCFSSIDELEAGKPVDENLLFLPRILNQLVKRRAEVKKQIKTCKTAEKLLQFDTRQKVLKLTANSIYGCLGFSNSRFCNYKMAAFITKMGRTTLEDTKRVAEKMNMKVIYGDTDSIMIHTKYPGIREYHSKAKESVAEFAKAINQKYKHVVIELECCFAKMIIYSKKKYAGLIFDMKGHRIETKGLEIVRRDFCEASGDLFMDILKIVFDEKSLDLVEPKMNEVNAQAIYDQSLHFYKTMENRPISDFVISIVLGKELEHYGNKSSLLHIQLGLRLKTKGMKYRPGDVINYVMGETKEGKTIPFEPKEAFKMDYGWYITNQILPPLYRLLSPIKNIHMEKIGLIFNTKDVHIPREGARELVFYSQCCENQVDLNEKKCLKCKKSVDQRWIEQKILNLLRSNNNHCNSKGTCLDCGRTFTNALTVCCYCKKSLLFDFKNKEFDDILRNVETAIKNTDLMIRKSVTKFSEHSKYRKVDFMKYFRREIERYERCGIQ</sequence>
<evidence type="ECO:0000313" key="8">
    <source>
        <dbReference type="Proteomes" id="UP000192639"/>
    </source>
</evidence>
<dbReference type="GO" id="GO:0005658">
    <property type="term" value="C:alpha DNA polymerase:primase complex"/>
    <property type="evidence" value="ECO:0007669"/>
    <property type="project" value="TreeGrafter"/>
</dbReference>
<evidence type="ECO:0000256" key="3">
    <source>
        <dbReference type="ARBA" id="ARBA00022695"/>
    </source>
</evidence>
<dbReference type="EC" id="2.7.7.7" evidence="5"/>
<name>A0A1Y1S982_9MICR</name>
<feature type="domain" description="DNA-directed DNA polymerase family B multifunctional" evidence="6">
    <location>
        <begin position="332"/>
        <end position="739"/>
    </location>
</feature>
<dbReference type="GO" id="GO:0003697">
    <property type="term" value="F:single-stranded DNA binding"/>
    <property type="evidence" value="ECO:0007669"/>
    <property type="project" value="TreeGrafter"/>
</dbReference>
<organism evidence="7 8">
    <name type="scientific">Enterospora canceri</name>
    <dbReference type="NCBI Taxonomy" id="1081671"/>
    <lineage>
        <taxon>Eukaryota</taxon>
        <taxon>Fungi</taxon>
        <taxon>Fungi incertae sedis</taxon>
        <taxon>Microsporidia</taxon>
        <taxon>Enterocytozoonidae</taxon>
        <taxon>Enterospora</taxon>
    </lineage>
</organism>
<dbReference type="Pfam" id="PF00136">
    <property type="entry name" value="DNA_pol_B"/>
    <property type="match status" value="1"/>
</dbReference>
<dbReference type="SUPFAM" id="SSF53098">
    <property type="entry name" value="Ribonuclease H-like"/>
    <property type="match status" value="1"/>
</dbReference>
<evidence type="ECO:0000256" key="2">
    <source>
        <dbReference type="ARBA" id="ARBA00022679"/>
    </source>
</evidence>
<dbReference type="InterPro" id="IPR042087">
    <property type="entry name" value="DNA_pol_B_thumb"/>
</dbReference>
<dbReference type="GO" id="GO:0006273">
    <property type="term" value="P:lagging strand elongation"/>
    <property type="evidence" value="ECO:0007669"/>
    <property type="project" value="TreeGrafter"/>
</dbReference>
<dbReference type="PANTHER" id="PTHR45861:SF1">
    <property type="entry name" value="DNA POLYMERASE ALPHA CATALYTIC SUBUNIT"/>
    <property type="match status" value="1"/>
</dbReference>
<dbReference type="InterPro" id="IPR043502">
    <property type="entry name" value="DNA/RNA_pol_sf"/>
</dbReference>
<keyword evidence="3 5" id="KW-0548">Nucleotidyltransferase</keyword>
<dbReference type="Gene3D" id="3.30.70.2820">
    <property type="match status" value="1"/>
</dbReference>
<dbReference type="Gene3D" id="3.90.1600.10">
    <property type="entry name" value="Palm domain of DNA polymerase"/>
    <property type="match status" value="2"/>
</dbReference>
<dbReference type="GO" id="GO:0003887">
    <property type="term" value="F:DNA-directed DNA polymerase activity"/>
    <property type="evidence" value="ECO:0007669"/>
    <property type="project" value="UniProtKB-KW"/>
</dbReference>
<accession>A0A1Y1S982</accession>
<evidence type="ECO:0000256" key="1">
    <source>
        <dbReference type="ARBA" id="ARBA00005755"/>
    </source>
</evidence>
<dbReference type="SUPFAM" id="SSF56672">
    <property type="entry name" value="DNA/RNA polymerases"/>
    <property type="match status" value="1"/>
</dbReference>
<dbReference type="GO" id="GO:0006272">
    <property type="term" value="P:leading strand elongation"/>
    <property type="evidence" value="ECO:0007669"/>
    <property type="project" value="TreeGrafter"/>
</dbReference>
<dbReference type="GO" id="GO:0000166">
    <property type="term" value="F:nucleotide binding"/>
    <property type="evidence" value="ECO:0007669"/>
    <property type="project" value="InterPro"/>
</dbReference>
<dbReference type="AlphaFoldDB" id="A0A1Y1S982"/>
<dbReference type="NCBIfam" id="TIGR00592">
    <property type="entry name" value="pol2"/>
    <property type="match status" value="1"/>
</dbReference>
<keyword evidence="8" id="KW-1185">Reference proteome</keyword>
<dbReference type="SMART" id="SM00486">
    <property type="entry name" value="POLBc"/>
    <property type="match status" value="1"/>
</dbReference>
<proteinExistence type="inferred from homology"/>
<comment type="caution">
    <text evidence="7">The sequence shown here is derived from an EMBL/GenBank/DDBJ whole genome shotgun (WGS) entry which is preliminary data.</text>
</comment>
<evidence type="ECO:0000256" key="5">
    <source>
        <dbReference type="RuleBase" id="RU000442"/>
    </source>
</evidence>
<comment type="catalytic activity">
    <reaction evidence="5">
        <text>DNA(n) + a 2'-deoxyribonucleoside 5'-triphosphate = DNA(n+1) + diphosphate</text>
        <dbReference type="Rhea" id="RHEA:22508"/>
        <dbReference type="Rhea" id="RHEA-COMP:17339"/>
        <dbReference type="Rhea" id="RHEA-COMP:17340"/>
        <dbReference type="ChEBI" id="CHEBI:33019"/>
        <dbReference type="ChEBI" id="CHEBI:61560"/>
        <dbReference type="ChEBI" id="CHEBI:173112"/>
        <dbReference type="EC" id="2.7.7.7"/>
    </reaction>
</comment>
<dbReference type="EMBL" id="LWDP01000005">
    <property type="protein sequence ID" value="ORD95025.1"/>
    <property type="molecule type" value="Genomic_DNA"/>
</dbReference>
<dbReference type="GO" id="GO:0003682">
    <property type="term" value="F:chromatin binding"/>
    <property type="evidence" value="ECO:0007669"/>
    <property type="project" value="TreeGrafter"/>
</dbReference>
<dbReference type="PRINTS" id="PR00106">
    <property type="entry name" value="DNAPOLB"/>
</dbReference>
<dbReference type="Gene3D" id="2.40.50.730">
    <property type="match status" value="1"/>
</dbReference>
<gene>
    <name evidence="7" type="primary">DPOA</name>
    <name evidence="7" type="ORF">ECANGB1_1673</name>
</gene>
<dbReference type="InterPro" id="IPR023211">
    <property type="entry name" value="DNA_pol_palm_dom_sf"/>
</dbReference>
<evidence type="ECO:0000259" key="6">
    <source>
        <dbReference type="Pfam" id="PF00136"/>
    </source>
</evidence>
<dbReference type="InterPro" id="IPR012337">
    <property type="entry name" value="RNaseH-like_sf"/>
</dbReference>
<dbReference type="GO" id="GO:1902975">
    <property type="term" value="P:mitotic DNA replication initiation"/>
    <property type="evidence" value="ECO:0007669"/>
    <property type="project" value="TreeGrafter"/>
</dbReference>
<keyword evidence="5" id="KW-0235">DNA replication</keyword>
<comment type="similarity">
    <text evidence="1 5">Belongs to the DNA polymerase type-B family.</text>
</comment>
<dbReference type="PROSITE" id="PS00116">
    <property type="entry name" value="DNA_POLYMERASE_B"/>
    <property type="match status" value="1"/>
</dbReference>
<dbReference type="VEuPathDB" id="MicrosporidiaDB:ECANGB1_1673"/>
<dbReference type="PANTHER" id="PTHR45861">
    <property type="entry name" value="DNA POLYMERASE ALPHA CATALYTIC SUBUNIT"/>
    <property type="match status" value="1"/>
</dbReference>
<dbReference type="GO" id="GO:0003688">
    <property type="term" value="F:DNA replication origin binding"/>
    <property type="evidence" value="ECO:0007669"/>
    <property type="project" value="TreeGrafter"/>
</dbReference>
<keyword evidence="5" id="KW-0238">DNA-binding</keyword>